<feature type="signal peptide" evidence="12">
    <location>
        <begin position="1"/>
        <end position="21"/>
    </location>
</feature>
<evidence type="ECO:0000256" key="9">
    <source>
        <dbReference type="PIRSR" id="PIRSR634016-1"/>
    </source>
</evidence>
<evidence type="ECO:0000313" key="17">
    <source>
        <dbReference type="Proteomes" id="UP000315112"/>
    </source>
</evidence>
<evidence type="ECO:0000256" key="2">
    <source>
        <dbReference type="ARBA" id="ARBA00010136"/>
    </source>
</evidence>
<comment type="similarity">
    <text evidence="2 11">Belongs to the peptidase M1 family.</text>
</comment>
<dbReference type="InterPro" id="IPR001930">
    <property type="entry name" value="Peptidase_M1"/>
</dbReference>
<protein>
    <recommendedName>
        <fullName evidence="11">Aminopeptidase</fullName>
        <ecNumber evidence="11">3.4.11.-</ecNumber>
    </recommendedName>
</protein>
<dbReference type="InterPro" id="IPR014782">
    <property type="entry name" value="Peptidase_M1_dom"/>
</dbReference>
<dbReference type="InterPro" id="IPR042097">
    <property type="entry name" value="Aminopeptidase_N-like_N_sf"/>
</dbReference>
<dbReference type="GO" id="GO:0006508">
    <property type="term" value="P:proteolysis"/>
    <property type="evidence" value="ECO:0007669"/>
    <property type="project" value="UniProtKB-KW"/>
</dbReference>
<feature type="binding site" evidence="10">
    <location>
        <position position="349"/>
    </location>
    <ligand>
        <name>Zn(2+)</name>
        <dbReference type="ChEBI" id="CHEBI:29105"/>
        <note>catalytic</note>
    </ligand>
</feature>
<dbReference type="GO" id="GO:0005737">
    <property type="term" value="C:cytoplasm"/>
    <property type="evidence" value="ECO:0007669"/>
    <property type="project" value="TreeGrafter"/>
</dbReference>
<comment type="caution">
    <text evidence="16">The sequence shown here is derived from an EMBL/GenBank/DDBJ whole genome shotgun (WGS) entry which is preliminary data.</text>
</comment>
<keyword evidence="7 10" id="KW-0862">Zinc</keyword>
<dbReference type="InterPro" id="IPR050344">
    <property type="entry name" value="Peptidase_M1_aminopeptidases"/>
</dbReference>
<dbReference type="Proteomes" id="UP000315112">
    <property type="component" value="Unassembled WGS sequence"/>
</dbReference>
<dbReference type="GO" id="GO:0016285">
    <property type="term" value="F:alanyl aminopeptidase activity"/>
    <property type="evidence" value="ECO:0007669"/>
    <property type="project" value="UniProtKB-EC"/>
</dbReference>
<dbReference type="AlphaFoldDB" id="A0A562Q1H3"/>
<keyword evidence="12" id="KW-0732">Signal</keyword>
<feature type="domain" description="ERAP1-like C-terminal" evidence="14">
    <location>
        <begin position="557"/>
        <end position="849"/>
    </location>
</feature>
<dbReference type="InterPro" id="IPR045357">
    <property type="entry name" value="Aminopeptidase_N-like_N"/>
</dbReference>
<feature type="binding site" evidence="10">
    <location>
        <position position="330"/>
    </location>
    <ligand>
        <name>Zn(2+)</name>
        <dbReference type="ChEBI" id="CHEBI:29105"/>
        <note>catalytic</note>
    </ligand>
</feature>
<dbReference type="Gene3D" id="2.60.40.1910">
    <property type="match status" value="1"/>
</dbReference>
<evidence type="ECO:0000256" key="3">
    <source>
        <dbReference type="ARBA" id="ARBA00022438"/>
    </source>
</evidence>
<dbReference type="GO" id="GO:0070006">
    <property type="term" value="F:metalloaminopeptidase activity"/>
    <property type="evidence" value="ECO:0007669"/>
    <property type="project" value="TreeGrafter"/>
</dbReference>
<dbReference type="Pfam" id="PF01433">
    <property type="entry name" value="Peptidase_M1"/>
    <property type="match status" value="1"/>
</dbReference>
<feature type="binding site" evidence="10">
    <location>
        <position position="326"/>
    </location>
    <ligand>
        <name>Zn(2+)</name>
        <dbReference type="ChEBI" id="CHEBI:29105"/>
        <note>catalytic</note>
    </ligand>
</feature>
<gene>
    <name evidence="16" type="ORF">IP92_01395</name>
</gene>
<keyword evidence="8 11" id="KW-0482">Metalloprotease</keyword>
<feature type="active site" description="Proton acceptor" evidence="9">
    <location>
        <position position="327"/>
    </location>
</feature>
<evidence type="ECO:0000256" key="12">
    <source>
        <dbReference type="SAM" id="SignalP"/>
    </source>
</evidence>
<evidence type="ECO:0000256" key="10">
    <source>
        <dbReference type="PIRSR" id="PIRSR634016-3"/>
    </source>
</evidence>
<feature type="chain" id="PRO_5021963865" description="Aminopeptidase" evidence="12">
    <location>
        <begin position="22"/>
        <end position="889"/>
    </location>
</feature>
<dbReference type="Gene3D" id="1.10.390.10">
    <property type="entry name" value="Neutral Protease Domain 2"/>
    <property type="match status" value="1"/>
</dbReference>
<evidence type="ECO:0000313" key="16">
    <source>
        <dbReference type="EMBL" id="TWI50166.1"/>
    </source>
</evidence>
<dbReference type="EC" id="3.4.11.-" evidence="11"/>
<evidence type="ECO:0000256" key="4">
    <source>
        <dbReference type="ARBA" id="ARBA00022670"/>
    </source>
</evidence>
<dbReference type="InterPro" id="IPR027268">
    <property type="entry name" value="Peptidase_M4/M1_CTD_sf"/>
</dbReference>
<dbReference type="GO" id="GO:0043171">
    <property type="term" value="P:peptide catabolic process"/>
    <property type="evidence" value="ECO:0007669"/>
    <property type="project" value="TreeGrafter"/>
</dbReference>
<dbReference type="EMBL" id="VLKW01000002">
    <property type="protein sequence ID" value="TWI50166.1"/>
    <property type="molecule type" value="Genomic_DNA"/>
</dbReference>
<evidence type="ECO:0000256" key="8">
    <source>
        <dbReference type="ARBA" id="ARBA00023049"/>
    </source>
</evidence>
<reference evidence="16 17" key="1">
    <citation type="journal article" date="2015" name="Stand. Genomic Sci.">
        <title>Genomic Encyclopedia of Bacterial and Archaeal Type Strains, Phase III: the genomes of soil and plant-associated and newly described type strains.</title>
        <authorList>
            <person name="Whitman W.B."/>
            <person name="Woyke T."/>
            <person name="Klenk H.P."/>
            <person name="Zhou Y."/>
            <person name="Lilburn T.G."/>
            <person name="Beck B.J."/>
            <person name="De Vos P."/>
            <person name="Vandamme P."/>
            <person name="Eisen J.A."/>
            <person name="Garrity G."/>
            <person name="Hugenholtz P."/>
            <person name="Kyrpides N.C."/>
        </authorList>
    </citation>
    <scope>NUCLEOTIDE SEQUENCE [LARGE SCALE GENOMIC DNA]</scope>
    <source>
        <strain evidence="16 17">CGMCC 1.10685</strain>
    </source>
</reference>
<dbReference type="PRINTS" id="PR00756">
    <property type="entry name" value="ALADIPTASE"/>
</dbReference>
<evidence type="ECO:0000256" key="1">
    <source>
        <dbReference type="ARBA" id="ARBA00000098"/>
    </source>
</evidence>
<evidence type="ECO:0000256" key="7">
    <source>
        <dbReference type="ARBA" id="ARBA00022833"/>
    </source>
</evidence>
<evidence type="ECO:0000256" key="11">
    <source>
        <dbReference type="RuleBase" id="RU364040"/>
    </source>
</evidence>
<proteinExistence type="inferred from homology"/>
<feature type="domain" description="Aminopeptidase N-like N-terminal" evidence="15">
    <location>
        <begin position="44"/>
        <end position="221"/>
    </location>
</feature>
<dbReference type="OrthoDB" id="100605at2"/>
<dbReference type="RefSeq" id="WP_158206678.1">
    <property type="nucleotide sequence ID" value="NZ_CP046904.1"/>
</dbReference>
<dbReference type="SUPFAM" id="SSF55486">
    <property type="entry name" value="Metalloproteases ('zincins'), catalytic domain"/>
    <property type="match status" value="1"/>
</dbReference>
<keyword evidence="6 11" id="KW-0378">Hydrolase</keyword>
<keyword evidence="3 11" id="KW-0031">Aminopeptidase</keyword>
<dbReference type="Gene3D" id="2.60.40.1730">
    <property type="entry name" value="tricorn interacting facor f3 domain"/>
    <property type="match status" value="1"/>
</dbReference>
<dbReference type="Gene3D" id="1.25.50.20">
    <property type="match status" value="1"/>
</dbReference>
<accession>A0A562Q1H3</accession>
<evidence type="ECO:0000256" key="6">
    <source>
        <dbReference type="ARBA" id="ARBA00022801"/>
    </source>
</evidence>
<dbReference type="GO" id="GO:0042277">
    <property type="term" value="F:peptide binding"/>
    <property type="evidence" value="ECO:0007669"/>
    <property type="project" value="TreeGrafter"/>
</dbReference>
<dbReference type="GO" id="GO:0008270">
    <property type="term" value="F:zinc ion binding"/>
    <property type="evidence" value="ECO:0007669"/>
    <property type="project" value="UniProtKB-UniRule"/>
</dbReference>
<dbReference type="PANTHER" id="PTHR11533:SF174">
    <property type="entry name" value="PUROMYCIN-SENSITIVE AMINOPEPTIDASE-RELATED"/>
    <property type="match status" value="1"/>
</dbReference>
<dbReference type="PANTHER" id="PTHR11533">
    <property type="entry name" value="PROTEASE M1 ZINC METALLOPROTEASE"/>
    <property type="match status" value="1"/>
</dbReference>
<evidence type="ECO:0000256" key="5">
    <source>
        <dbReference type="ARBA" id="ARBA00022723"/>
    </source>
</evidence>
<name>A0A562Q1H3_9BURK</name>
<dbReference type="GO" id="GO:0005615">
    <property type="term" value="C:extracellular space"/>
    <property type="evidence" value="ECO:0007669"/>
    <property type="project" value="TreeGrafter"/>
</dbReference>
<feature type="domain" description="Peptidase M1 membrane alanine aminopeptidase" evidence="13">
    <location>
        <begin position="256"/>
        <end position="463"/>
    </location>
</feature>
<dbReference type="FunFam" id="1.10.390.10:FF:000013">
    <property type="entry name" value="Aminopeptidase N"/>
    <property type="match status" value="1"/>
</dbReference>
<dbReference type="InterPro" id="IPR034016">
    <property type="entry name" value="M1_APN-typ"/>
</dbReference>
<sequence length="889" mass="96374">MRISLLTLALATAFTSSPTPAQSTAPTTFTFASAPGRLPKNVIPIRYDIAVTPNAAARTLAGHETILLEVTAPTATIQFNSLNQKLSNVLLDGKPVKSVESSDEQQLTTITLHAPAACGRHTLTFDYTGKIQTKPVGLFAQQYKTPDGVEGELLSTMFQATDARRMFPCWDEPAFRAVFKLTVTTPASWSVYSNMPQASRKVDGALATTSFEPTPKMPTYLVEFTGGHLGEISADHRGTHFNVVAVKGQEEGGRVALATAQQILDDYNDYFGVKYPLPKLTSIAVPGGFSGGMENWGAITYNDQALLVTPSSTLAARQKVFWVQAHEMAHQWFGDLVTMGWWDELWLNESFASWMTARETDLRNPDWRWWELQDESKEKAMAADARANAQPIIQPVVNELDAMNSFDPSIVLDKGQAVLRMLENHMGPDTFRQGIRNYMKKHAYSNTLAGDLWNALDAVSSKDAKDGKGGRISAIAASWTTQPGFPLVSVAVTCGADGRRTALLTQQRFLLQGLGTGKGLWQVPLQVRSGGGPAQAVLLTGAEQRIDAGTCEDTLTVNADAIGYYRVAYDPATLALNTRRFTTLKDGDRIAMLDDQWALAQAGAAPLASYLALVSAMGGVQNARAWDQITGVLGTLESYQRGAPGHAAFTAYARDLVRPLARQLGWDARPDDTPGVQKLRRTVLGQLGAWGDPATVAAARKRFAAFVADRSAIAPDDQLMVMSIVASSATPAEFEQLHAIAKGAKNEAELRRYYQALTSVRDPALAAKVGAIIVSGEIPKQAGTARLPLLGRMADEHPQLAWDLFTKNVDALLEPYAPFGLTFLAQEAPGLFWRAAPPEQLEAWIRQKAPAYMAPQLALGMETARFKHAQAAMMRKAADAAVAAKVTAR</sequence>
<comment type="cofactor">
    <cofactor evidence="10 11">
        <name>Zn(2+)</name>
        <dbReference type="ChEBI" id="CHEBI:29105"/>
    </cofactor>
    <text evidence="10 11">Binds 1 zinc ion per subunit.</text>
</comment>
<organism evidence="16 17">
    <name type="scientific">Pseudoduganella flava</name>
    <dbReference type="NCBI Taxonomy" id="871742"/>
    <lineage>
        <taxon>Bacteria</taxon>
        <taxon>Pseudomonadati</taxon>
        <taxon>Pseudomonadota</taxon>
        <taxon>Betaproteobacteria</taxon>
        <taxon>Burkholderiales</taxon>
        <taxon>Oxalobacteraceae</taxon>
        <taxon>Telluria group</taxon>
        <taxon>Pseudoduganella</taxon>
    </lineage>
</organism>
<dbReference type="InterPro" id="IPR024571">
    <property type="entry name" value="ERAP1-like_C_dom"/>
</dbReference>
<keyword evidence="4 11" id="KW-0645">Protease</keyword>
<dbReference type="Pfam" id="PF11838">
    <property type="entry name" value="ERAP1_C"/>
    <property type="match status" value="1"/>
</dbReference>
<dbReference type="GO" id="GO:0016020">
    <property type="term" value="C:membrane"/>
    <property type="evidence" value="ECO:0007669"/>
    <property type="project" value="TreeGrafter"/>
</dbReference>
<dbReference type="CDD" id="cd09601">
    <property type="entry name" value="M1_APN-Q_like"/>
    <property type="match status" value="1"/>
</dbReference>
<dbReference type="Pfam" id="PF17900">
    <property type="entry name" value="Peptidase_M1_N"/>
    <property type="match status" value="1"/>
</dbReference>
<evidence type="ECO:0000259" key="13">
    <source>
        <dbReference type="Pfam" id="PF01433"/>
    </source>
</evidence>
<comment type="catalytic activity">
    <reaction evidence="1">
        <text>Release of an N-terminal amino acid, Xaa-|-Yaa- from a peptide, amide or arylamide. Xaa is preferably Ala, but may be most amino acids including Pro (slow action). When a terminal hydrophobic residue is followed by a prolyl residue, the two may be released as an intact Xaa-Pro dipeptide.</text>
        <dbReference type="EC" id="3.4.11.2"/>
    </reaction>
</comment>
<evidence type="ECO:0000259" key="15">
    <source>
        <dbReference type="Pfam" id="PF17900"/>
    </source>
</evidence>
<dbReference type="SUPFAM" id="SSF63737">
    <property type="entry name" value="Leukotriene A4 hydrolase N-terminal domain"/>
    <property type="match status" value="1"/>
</dbReference>
<keyword evidence="5 10" id="KW-0479">Metal-binding</keyword>
<evidence type="ECO:0000259" key="14">
    <source>
        <dbReference type="Pfam" id="PF11838"/>
    </source>
</evidence>